<dbReference type="RefSeq" id="WP_228416374.1">
    <property type="nucleotide sequence ID" value="NZ_CP081135.1"/>
</dbReference>
<organism evidence="1 2">
    <name type="scientific">Terrisporobacter hibernicus</name>
    <dbReference type="NCBI Taxonomy" id="2813371"/>
    <lineage>
        <taxon>Bacteria</taxon>
        <taxon>Bacillati</taxon>
        <taxon>Bacillota</taxon>
        <taxon>Clostridia</taxon>
        <taxon>Peptostreptococcales</taxon>
        <taxon>Peptostreptococcaceae</taxon>
        <taxon>Terrisporobacter</taxon>
    </lineage>
</organism>
<evidence type="ECO:0000313" key="2">
    <source>
        <dbReference type="Proteomes" id="UP001198983"/>
    </source>
</evidence>
<protein>
    <recommendedName>
        <fullName evidence="3">DUF4825 domain-containing protein</fullName>
    </recommendedName>
</protein>
<accession>A0AAX2ZGR2</accession>
<name>A0AAX2ZGR2_9FIRM</name>
<dbReference type="EMBL" id="CP081135">
    <property type="protein sequence ID" value="UEL48226.1"/>
    <property type="molecule type" value="Genomic_DNA"/>
</dbReference>
<proteinExistence type="predicted"/>
<dbReference type="AlphaFoldDB" id="A0AAX2ZGR2"/>
<evidence type="ECO:0000313" key="1">
    <source>
        <dbReference type="EMBL" id="UEL48226.1"/>
    </source>
</evidence>
<dbReference type="KEGG" id="tem:JW646_01885"/>
<reference evidence="1 2" key="1">
    <citation type="journal article" date="2023" name="Int. J. Syst. Evol. Microbiol.">
        <title>Terrisporobacter hibernicus sp. nov., isolated from bovine faeces in Northern Ireland.</title>
        <authorList>
            <person name="Mitchell M."/>
            <person name="Nguyen S.V."/>
            <person name="Connor M."/>
            <person name="Fairley D.J."/>
            <person name="Donoghue O."/>
            <person name="Marshall H."/>
            <person name="Koolman L."/>
            <person name="McMullan G."/>
            <person name="Schaffer K.E."/>
            <person name="McGrath J.W."/>
            <person name="Fanning S."/>
        </authorList>
    </citation>
    <scope>NUCLEOTIDE SEQUENCE [LARGE SCALE GENOMIC DNA]</scope>
    <source>
        <strain evidence="1 2">MCA3</strain>
    </source>
</reference>
<sequence length="305" mass="35409">MILINIINTIHKRLKLSLNGGFNIKLKIIILISALTCIFVSGCSTPAEEKVKSLDDAYFYIIDKKDDMKIDDVKNLLKDYKLNIVDNSEIHDVDGEKSYGYRFREDKKYLYIDFLVSESKETIDSLEYHLDNDKLILMSSKEENQWVYSITHSQLDATTPKKILKEVNELGLSIEKKENQYSLEDAYYKIMNSLSNSEDMKIKDVKKLLKGYSLESDLVEDEPEDDLNMYSYEFSNDNNESIVVTNTIQYDKEYISDINYFIGSLKNYPYLSISSLSGDPGVFIDYYTNDKTTYEKAYNLINKSK</sequence>
<gene>
    <name evidence="1" type="ORF">JW646_01885</name>
</gene>
<evidence type="ECO:0008006" key="3">
    <source>
        <dbReference type="Google" id="ProtNLM"/>
    </source>
</evidence>
<dbReference type="Proteomes" id="UP001198983">
    <property type="component" value="Chromosome"/>
</dbReference>
<keyword evidence="2" id="KW-1185">Reference proteome</keyword>